<feature type="region of interest" description="Disordered" evidence="1">
    <location>
        <begin position="331"/>
        <end position="351"/>
    </location>
</feature>
<reference evidence="2 3" key="1">
    <citation type="submission" date="2017-04" db="EMBL/GenBank/DDBJ databases">
        <authorList>
            <person name="Afonso C.L."/>
            <person name="Miller P.J."/>
            <person name="Scott M.A."/>
            <person name="Spackman E."/>
            <person name="Goraichik I."/>
            <person name="Dimitrov K.M."/>
            <person name="Suarez D.L."/>
            <person name="Swayne D.E."/>
        </authorList>
    </citation>
    <scope>NUCLEOTIDE SEQUENCE [LARGE SCALE GENOMIC DNA]</scope>
    <source>
        <strain evidence="2 3">DSM 11622</strain>
    </source>
</reference>
<name>A0A1W1UI47_9BACT</name>
<proteinExistence type="predicted"/>
<gene>
    <name evidence="2" type="ORF">SAMN00120144_3989</name>
</gene>
<keyword evidence="3" id="KW-1185">Reference proteome</keyword>
<sequence length="351" mass="38455">MKQTYASMKWLITSCLIGLLPINVFATTYYVSVAGNDSNAGTSATSPWQTLSKVSTRAFAPGDQILFNSGEIFIGQLIISSSGAAGAPIIYGKYGTGGLPYLAAQGATASTVYSYNKGYFELNDLKVTNYLQGNDINNASAARLRGIHLVNEDAGTINYIHLNRLEVTGVNSEHASFTSPYYGGIFFDINGTAVRSKWNDLLISQCNIHDLSRTGLNWESPWDIRSSYSTYGTSAGGGEIDNWTPSTNISIRDNRFEHITGNGFIIRTAISSSAQGNFFNYCGEQISGNAAFCFNTDNFLFQLNEAQNTISKLEQRQAPFTAWSLPDYRSFGKERNANRQNPDELTPKTEP</sequence>
<evidence type="ECO:0000313" key="2">
    <source>
        <dbReference type="EMBL" id="SMB80702.1"/>
    </source>
</evidence>
<evidence type="ECO:0008006" key="4">
    <source>
        <dbReference type="Google" id="ProtNLM"/>
    </source>
</evidence>
<dbReference type="AlphaFoldDB" id="A0A1W1UI47"/>
<dbReference type="RefSeq" id="WP_084443280.1">
    <property type="nucleotide sequence ID" value="NZ_FWWW01000024.1"/>
</dbReference>
<dbReference type="EMBL" id="FWWW01000024">
    <property type="protein sequence ID" value="SMB80702.1"/>
    <property type="molecule type" value="Genomic_DNA"/>
</dbReference>
<dbReference type="InterPro" id="IPR011050">
    <property type="entry name" value="Pectin_lyase_fold/virulence"/>
</dbReference>
<accession>A0A1W1UI47</accession>
<dbReference type="SUPFAM" id="SSF51126">
    <property type="entry name" value="Pectin lyase-like"/>
    <property type="match status" value="1"/>
</dbReference>
<dbReference type="Proteomes" id="UP000192266">
    <property type="component" value="Unassembled WGS sequence"/>
</dbReference>
<protein>
    <recommendedName>
        <fullName evidence="4">Right handed beta helix domain-containing protein</fullName>
    </recommendedName>
</protein>
<evidence type="ECO:0000256" key="1">
    <source>
        <dbReference type="SAM" id="MobiDB-lite"/>
    </source>
</evidence>
<dbReference type="STRING" id="645990.SAMN00120144_3989"/>
<dbReference type="InterPro" id="IPR012334">
    <property type="entry name" value="Pectin_lyas_fold"/>
</dbReference>
<dbReference type="Gene3D" id="2.160.20.10">
    <property type="entry name" value="Single-stranded right-handed beta-helix, Pectin lyase-like"/>
    <property type="match status" value="1"/>
</dbReference>
<dbReference type="OrthoDB" id="976933at2"/>
<organism evidence="2 3">
    <name type="scientific">Hymenobacter roseosalivarius DSM 11622</name>
    <dbReference type="NCBI Taxonomy" id="645990"/>
    <lineage>
        <taxon>Bacteria</taxon>
        <taxon>Pseudomonadati</taxon>
        <taxon>Bacteroidota</taxon>
        <taxon>Cytophagia</taxon>
        <taxon>Cytophagales</taxon>
        <taxon>Hymenobacteraceae</taxon>
        <taxon>Hymenobacter</taxon>
    </lineage>
</organism>
<evidence type="ECO:0000313" key="3">
    <source>
        <dbReference type="Proteomes" id="UP000192266"/>
    </source>
</evidence>